<evidence type="ECO:0008006" key="5">
    <source>
        <dbReference type="Google" id="ProtNLM"/>
    </source>
</evidence>
<keyword evidence="2" id="KW-0732">Signal</keyword>
<dbReference type="EMBL" id="JAAGNN010000010">
    <property type="protein sequence ID" value="KAF4083649.1"/>
    <property type="molecule type" value="Genomic_DNA"/>
</dbReference>
<evidence type="ECO:0000256" key="2">
    <source>
        <dbReference type="SAM" id="SignalP"/>
    </source>
</evidence>
<accession>A0A7J6ANK1</accession>
<comment type="caution">
    <text evidence="3">The sequence shown here is derived from an EMBL/GenBank/DDBJ whole genome shotgun (WGS) entry which is preliminary data.</text>
</comment>
<gene>
    <name evidence="3" type="ORF">AMELA_G00119140</name>
</gene>
<feature type="chain" id="PRO_5029784112" description="Secreted protein" evidence="2">
    <location>
        <begin position="20"/>
        <end position="95"/>
    </location>
</feature>
<feature type="transmembrane region" description="Helical" evidence="1">
    <location>
        <begin position="58"/>
        <end position="85"/>
    </location>
</feature>
<reference evidence="3 4" key="1">
    <citation type="submission" date="2020-02" db="EMBL/GenBank/DDBJ databases">
        <title>A chromosome-scale genome assembly of the black bullhead catfish (Ameiurus melas).</title>
        <authorList>
            <person name="Wen M."/>
            <person name="Zham M."/>
            <person name="Cabau C."/>
            <person name="Klopp C."/>
            <person name="Donnadieu C."/>
            <person name="Roques C."/>
            <person name="Bouchez O."/>
            <person name="Lampietro C."/>
            <person name="Jouanno E."/>
            <person name="Herpin A."/>
            <person name="Louis A."/>
            <person name="Berthelot C."/>
            <person name="Parey E."/>
            <person name="Roest-Crollius H."/>
            <person name="Braasch I."/>
            <person name="Postlethwait J."/>
            <person name="Robinson-Rechavi M."/>
            <person name="Echchiki A."/>
            <person name="Begum T."/>
            <person name="Montfort J."/>
            <person name="Schartl M."/>
            <person name="Bobe J."/>
            <person name="Guiguen Y."/>
        </authorList>
    </citation>
    <scope>NUCLEOTIDE SEQUENCE [LARGE SCALE GENOMIC DNA]</scope>
    <source>
        <strain evidence="3">M_S1</strain>
        <tissue evidence="3">Blood</tissue>
    </source>
</reference>
<feature type="signal peptide" evidence="2">
    <location>
        <begin position="1"/>
        <end position="19"/>
    </location>
</feature>
<dbReference type="AlphaFoldDB" id="A0A7J6ANK1"/>
<keyword evidence="1" id="KW-0812">Transmembrane</keyword>
<keyword evidence="4" id="KW-1185">Reference proteome</keyword>
<keyword evidence="1" id="KW-1133">Transmembrane helix</keyword>
<evidence type="ECO:0000313" key="4">
    <source>
        <dbReference type="Proteomes" id="UP000593565"/>
    </source>
</evidence>
<keyword evidence="1" id="KW-0472">Membrane</keyword>
<evidence type="ECO:0000256" key="1">
    <source>
        <dbReference type="SAM" id="Phobius"/>
    </source>
</evidence>
<name>A0A7J6ANK1_AMEME</name>
<sequence length="95" mass="11266">MVLFFTAMFLGFFFFLVERSHIGGERFSSLSRRQSHCVFTYTPSPHTTPHPTQRKRCLFSLFSFVHLFYTSFLSTVFSFVCLFVINKRKPKRPKL</sequence>
<proteinExistence type="predicted"/>
<organism evidence="3 4">
    <name type="scientific">Ameiurus melas</name>
    <name type="common">Black bullhead</name>
    <name type="synonym">Silurus melas</name>
    <dbReference type="NCBI Taxonomy" id="219545"/>
    <lineage>
        <taxon>Eukaryota</taxon>
        <taxon>Metazoa</taxon>
        <taxon>Chordata</taxon>
        <taxon>Craniata</taxon>
        <taxon>Vertebrata</taxon>
        <taxon>Euteleostomi</taxon>
        <taxon>Actinopterygii</taxon>
        <taxon>Neopterygii</taxon>
        <taxon>Teleostei</taxon>
        <taxon>Ostariophysi</taxon>
        <taxon>Siluriformes</taxon>
        <taxon>Ictaluridae</taxon>
        <taxon>Ameiurus</taxon>
    </lineage>
</organism>
<evidence type="ECO:0000313" key="3">
    <source>
        <dbReference type="EMBL" id="KAF4083649.1"/>
    </source>
</evidence>
<protein>
    <recommendedName>
        <fullName evidence="5">Secreted protein</fullName>
    </recommendedName>
</protein>
<dbReference type="Proteomes" id="UP000593565">
    <property type="component" value="Unassembled WGS sequence"/>
</dbReference>